<sequence>MKPDSKLKTTPDIDDVICAEILDPEEDPGLFDIVSKNMIRRPCGPLNAKSPCTNDKMECMKRFPKPFRSSTNADVNGYPEYRRREDGRFVEYGTHKLINQHIVAYNWTLLLHFNCHLSNVEAVKYFYKYIYKGHDRASIQVLHSAEDETVDEIGRYICALELSTTSTDSRVRRRATQSIAYSFTFRNVRLWFTSLEMRRPPLKTLQKKGTTLTATFAKNKNLAD</sequence>
<organism evidence="1 2">
    <name type="scientific">Caenorhabditis japonica</name>
    <dbReference type="NCBI Taxonomy" id="281687"/>
    <lineage>
        <taxon>Eukaryota</taxon>
        <taxon>Metazoa</taxon>
        <taxon>Ecdysozoa</taxon>
        <taxon>Nematoda</taxon>
        <taxon>Chromadorea</taxon>
        <taxon>Rhabditida</taxon>
        <taxon>Rhabditina</taxon>
        <taxon>Rhabditomorpha</taxon>
        <taxon>Rhabditoidea</taxon>
        <taxon>Rhabditidae</taxon>
        <taxon>Peloderinae</taxon>
        <taxon>Caenorhabditis</taxon>
    </lineage>
</organism>
<proteinExistence type="predicted"/>
<protein>
    <recommendedName>
        <fullName evidence="3">Helitron helicase-like domain-containing protein</fullName>
    </recommendedName>
</protein>
<evidence type="ECO:0008006" key="3">
    <source>
        <dbReference type="Google" id="ProtNLM"/>
    </source>
</evidence>
<dbReference type="PANTHER" id="PTHR10492">
    <property type="match status" value="1"/>
</dbReference>
<dbReference type="EnsemblMetazoa" id="CJA04211.1">
    <property type="protein sequence ID" value="CJA04211.1"/>
    <property type="gene ID" value="WBGene00123415"/>
</dbReference>
<dbReference type="Proteomes" id="UP000005237">
    <property type="component" value="Unassembled WGS sequence"/>
</dbReference>
<name>A0A8R1DJZ4_CAEJA</name>
<dbReference type="AlphaFoldDB" id="A0A8R1DJZ4"/>
<accession>A0A8R1DJZ4</accession>
<dbReference type="PANTHER" id="PTHR10492:SF57">
    <property type="entry name" value="ATP-DEPENDENT DNA HELICASE"/>
    <property type="match status" value="1"/>
</dbReference>
<keyword evidence="2" id="KW-1185">Reference proteome</keyword>
<evidence type="ECO:0000313" key="1">
    <source>
        <dbReference type="EnsemblMetazoa" id="CJA04211.1"/>
    </source>
</evidence>
<dbReference type="OMA" id="IGRYICA"/>
<evidence type="ECO:0000313" key="2">
    <source>
        <dbReference type="Proteomes" id="UP000005237"/>
    </source>
</evidence>
<reference evidence="2" key="1">
    <citation type="submission" date="2010-08" db="EMBL/GenBank/DDBJ databases">
        <authorList>
            <consortium name="Caenorhabditis japonica Sequencing Consortium"/>
            <person name="Wilson R.K."/>
        </authorList>
    </citation>
    <scope>NUCLEOTIDE SEQUENCE [LARGE SCALE GENOMIC DNA]</scope>
    <source>
        <strain evidence="2">DF5081</strain>
    </source>
</reference>
<reference evidence="1" key="2">
    <citation type="submission" date="2022-06" db="UniProtKB">
        <authorList>
            <consortium name="EnsemblMetazoa"/>
        </authorList>
    </citation>
    <scope>IDENTIFICATION</scope>
    <source>
        <strain evidence="1">DF5081</strain>
    </source>
</reference>